<reference evidence="1 2" key="1">
    <citation type="journal article" date="2005" name="Nature">
        <title>The genome sequence of the rice blast fungus Magnaporthe grisea.</title>
        <authorList>
            <person name="Dean R.A."/>
            <person name="Talbot N.J."/>
            <person name="Ebbole D.J."/>
            <person name="Farman M.L."/>
            <person name="Mitchell T.K."/>
            <person name="Orbach M.J."/>
            <person name="Thon M."/>
            <person name="Kulkarni R."/>
            <person name="Xu J.R."/>
            <person name="Pan H."/>
            <person name="Read N.D."/>
            <person name="Lee Y.H."/>
            <person name="Carbone I."/>
            <person name="Brown D."/>
            <person name="Oh Y.Y."/>
            <person name="Donofrio N."/>
            <person name="Jeong J.S."/>
            <person name="Soanes D.M."/>
            <person name="Djonovic S."/>
            <person name="Kolomiets E."/>
            <person name="Rehmeyer C."/>
            <person name="Li W."/>
            <person name="Harding M."/>
            <person name="Kim S."/>
            <person name="Lebrun M.H."/>
            <person name="Bohnert H."/>
            <person name="Coughlan S."/>
            <person name="Butler J."/>
            <person name="Calvo S."/>
            <person name="Ma L.J."/>
            <person name="Nicol R."/>
            <person name="Purcell S."/>
            <person name="Nusbaum C."/>
            <person name="Galagan J.E."/>
            <person name="Birren B.W."/>
        </authorList>
    </citation>
    <scope>NUCLEOTIDE SEQUENCE [LARGE SCALE GENOMIC DNA]</scope>
    <source>
        <strain evidence="2">70-15 / ATCC MYA-4617 / FGSC 8958</strain>
    </source>
</reference>
<proteinExistence type="predicted"/>
<evidence type="ECO:0000313" key="2">
    <source>
        <dbReference type="Proteomes" id="UP000009058"/>
    </source>
</evidence>
<dbReference type="RefSeq" id="XP_003711363.1">
    <property type="nucleotide sequence ID" value="XM_003711315.1"/>
</dbReference>
<gene>
    <name evidence="1" type="ORF">MGG_16644</name>
</gene>
<dbReference type="KEGG" id="mgr:MGG_16644"/>
<accession>G4N177</accession>
<evidence type="ECO:0000313" key="1">
    <source>
        <dbReference type="EMBL" id="EHA51556.1"/>
    </source>
</evidence>
<protein>
    <submittedName>
        <fullName evidence="1">Uncharacterized protein</fullName>
    </submittedName>
</protein>
<dbReference type="EMBL" id="CM001233">
    <property type="protein sequence ID" value="EHA51556.1"/>
    <property type="molecule type" value="Genomic_DNA"/>
</dbReference>
<reference key="2">
    <citation type="submission" date="2011-05" db="EMBL/GenBank/DDBJ databases">
        <title>The Genome Sequence of Magnaporthe oryzae 70-15.</title>
        <authorList>
            <consortium name="The Broad Institute Genome Sequencing Platform"/>
            <person name="Ma L.-J."/>
            <person name="Dead R."/>
            <person name="Young S.K."/>
            <person name="Zeng Q."/>
            <person name="Gargeya S."/>
            <person name="Fitzgerald M."/>
            <person name="Haas B."/>
            <person name="Abouelleil A."/>
            <person name="Alvarado L."/>
            <person name="Arachchi H.M."/>
            <person name="Berlin A."/>
            <person name="Brown A."/>
            <person name="Chapman S.B."/>
            <person name="Chen Z."/>
            <person name="Dunbar C."/>
            <person name="Freedman E."/>
            <person name="Gearin G."/>
            <person name="Gellesch M."/>
            <person name="Goldberg J."/>
            <person name="Griggs A."/>
            <person name="Gujja S."/>
            <person name="Heiman D."/>
            <person name="Howarth C."/>
            <person name="Larson L."/>
            <person name="Lui A."/>
            <person name="MacDonald P.J.P."/>
            <person name="Mehta T."/>
            <person name="Montmayeur A."/>
            <person name="Murphy C."/>
            <person name="Neiman D."/>
            <person name="Pearson M."/>
            <person name="Priest M."/>
            <person name="Roberts A."/>
            <person name="Saif S."/>
            <person name="Shea T."/>
            <person name="Shenoy N."/>
            <person name="Sisk P."/>
            <person name="Stolte C."/>
            <person name="Sykes S."/>
            <person name="Yandava C."/>
            <person name="Wortman J."/>
            <person name="Nusbaum C."/>
            <person name="Birren B."/>
        </authorList>
    </citation>
    <scope>NUCLEOTIDE SEQUENCE</scope>
    <source>
        <strain>70-15</strain>
    </source>
</reference>
<dbReference type="AlphaFoldDB" id="G4N177"/>
<dbReference type="InParanoid" id="G4N177"/>
<dbReference type="Proteomes" id="UP000009058">
    <property type="component" value="Chromosome 3"/>
</dbReference>
<dbReference type="OrthoDB" id="10595029at2759"/>
<sequence>MCRSSRWGRRAVFLITSRYSLDGPDSQFQINHSHLAEPFMISSVCLSFCDEPLLPQLRSENGNEVILTADWPWRKITMKSMMTMSMCIFLD</sequence>
<organism evidence="1 2">
    <name type="scientific">Pyricularia oryzae (strain 70-15 / ATCC MYA-4617 / FGSC 8958)</name>
    <name type="common">Rice blast fungus</name>
    <name type="synonym">Magnaporthe oryzae</name>
    <dbReference type="NCBI Taxonomy" id="242507"/>
    <lineage>
        <taxon>Eukaryota</taxon>
        <taxon>Fungi</taxon>
        <taxon>Dikarya</taxon>
        <taxon>Ascomycota</taxon>
        <taxon>Pezizomycotina</taxon>
        <taxon>Sordariomycetes</taxon>
        <taxon>Sordariomycetidae</taxon>
        <taxon>Magnaporthales</taxon>
        <taxon>Pyriculariaceae</taxon>
        <taxon>Pyricularia</taxon>
    </lineage>
</organism>
<dbReference type="GeneID" id="12987043"/>
<name>G4N177_PYRO7</name>
<dbReference type="HOGENOM" id="CLU_2427445_0_0_1"/>
<dbReference type="VEuPathDB" id="FungiDB:MGG_16644"/>
<keyword evidence="2" id="KW-1185">Reference proteome</keyword>